<proteinExistence type="predicted"/>
<reference evidence="2" key="1">
    <citation type="submission" date="2024-06" db="EMBL/GenBank/DDBJ databases">
        <title>Draft Genome Sequence of Deinococcus sonorensis Type Strain KR-87, a Biofilm Producing Representative of the Genus Deinococcus.</title>
        <authorList>
            <person name="Boren L.S."/>
            <person name="Grosso R.A."/>
            <person name="Hugenberg-Cox A.N."/>
            <person name="Hill J.T.E."/>
            <person name="Albert C.M."/>
            <person name="Tuohy J.M."/>
        </authorList>
    </citation>
    <scope>NUCLEOTIDE SEQUENCE</scope>
    <source>
        <strain evidence="2">KR-87</strain>
        <plasmid evidence="2">pDson02</plasmid>
    </source>
</reference>
<organism evidence="2">
    <name type="scientific">Deinococcus sonorensis KR-87</name>
    <dbReference type="NCBI Taxonomy" id="694439"/>
    <lineage>
        <taxon>Bacteria</taxon>
        <taxon>Thermotogati</taxon>
        <taxon>Deinococcota</taxon>
        <taxon>Deinococci</taxon>
        <taxon>Deinococcales</taxon>
        <taxon>Deinococcaceae</taxon>
        <taxon>Deinococcus</taxon>
    </lineage>
</organism>
<accession>A0AAU7UHA4</accession>
<keyword evidence="1" id="KW-0812">Transmembrane</keyword>
<gene>
    <name evidence="2" type="ORF">ABOD76_21640</name>
</gene>
<dbReference type="RefSeq" id="WP_350245449.1">
    <property type="nucleotide sequence ID" value="NZ_CP158300.1"/>
</dbReference>
<dbReference type="EMBL" id="CP158300">
    <property type="protein sequence ID" value="XBV87299.1"/>
    <property type="molecule type" value="Genomic_DNA"/>
</dbReference>
<protein>
    <submittedName>
        <fullName evidence="2">Uncharacterized protein</fullName>
    </submittedName>
</protein>
<dbReference type="KEGG" id="dsc:ABOD76_21640"/>
<evidence type="ECO:0000256" key="1">
    <source>
        <dbReference type="SAM" id="Phobius"/>
    </source>
</evidence>
<dbReference type="AlphaFoldDB" id="A0AAU7UHA4"/>
<feature type="transmembrane region" description="Helical" evidence="1">
    <location>
        <begin position="17"/>
        <end position="37"/>
    </location>
</feature>
<keyword evidence="1" id="KW-1133">Transmembrane helix</keyword>
<evidence type="ECO:0000313" key="2">
    <source>
        <dbReference type="EMBL" id="XBV87299.1"/>
    </source>
</evidence>
<geneLocation type="plasmid" evidence="2">
    <name>pDson02</name>
</geneLocation>
<keyword evidence="2" id="KW-0614">Plasmid</keyword>
<keyword evidence="1" id="KW-0472">Membrane</keyword>
<name>A0AAU7UHA4_9DEIO</name>
<sequence length="54" mass="6093">MKQLIPWPLYLVFMGDGFIEVLIASVLLGSAFTLHVLGLKQKRDKQEASKIYVS</sequence>